<dbReference type="GO" id="GO:0005829">
    <property type="term" value="C:cytosol"/>
    <property type="evidence" value="ECO:0007669"/>
    <property type="project" value="TreeGrafter"/>
</dbReference>
<evidence type="ECO:0000256" key="9">
    <source>
        <dbReference type="ARBA" id="ARBA00068570"/>
    </source>
</evidence>
<comment type="similarity">
    <text evidence="12">Belongs to the methylthiotransferase family. MiaB subfamily.</text>
</comment>
<keyword evidence="12" id="KW-0819">tRNA processing</keyword>
<dbReference type="PROSITE" id="PS50926">
    <property type="entry name" value="TRAM"/>
    <property type="match status" value="1"/>
</dbReference>
<keyword evidence="7 12" id="KW-0411">Iron-sulfur</keyword>
<evidence type="ECO:0000256" key="10">
    <source>
        <dbReference type="ARBA" id="ARBA00080698"/>
    </source>
</evidence>
<evidence type="ECO:0000256" key="11">
    <source>
        <dbReference type="ARBA" id="ARBA00081141"/>
    </source>
</evidence>
<keyword evidence="12" id="KW-0963">Cytoplasm</keyword>
<evidence type="ECO:0000256" key="1">
    <source>
        <dbReference type="ARBA" id="ARBA00003234"/>
    </source>
</evidence>
<feature type="binding site" evidence="12">
    <location>
        <position position="158"/>
    </location>
    <ligand>
        <name>[4Fe-4S] cluster</name>
        <dbReference type="ChEBI" id="CHEBI:49883"/>
        <label>2</label>
        <note>4Fe-4S-S-AdoMet</note>
    </ligand>
</feature>
<dbReference type="FunFam" id="3.40.50.12160:FF:000003">
    <property type="entry name" value="CDK5 regulatory subunit-associated protein 1"/>
    <property type="match status" value="1"/>
</dbReference>
<dbReference type="InterPro" id="IPR006463">
    <property type="entry name" value="MiaB_methiolase"/>
</dbReference>
<evidence type="ECO:0000256" key="6">
    <source>
        <dbReference type="ARBA" id="ARBA00023004"/>
    </source>
</evidence>
<dbReference type="NCBIfam" id="TIGR00089">
    <property type="entry name" value="MiaB/RimO family radical SAM methylthiotransferase"/>
    <property type="match status" value="1"/>
</dbReference>
<dbReference type="FunFam" id="3.80.30.20:FF:000001">
    <property type="entry name" value="tRNA-2-methylthio-N(6)-dimethylallyladenosine synthase 2"/>
    <property type="match status" value="1"/>
</dbReference>
<comment type="cofactor">
    <cofactor evidence="12">
        <name>[4Fe-4S] cluster</name>
        <dbReference type="ChEBI" id="CHEBI:49883"/>
    </cofactor>
    <text evidence="12">Binds 2 [4Fe-4S] clusters. One cluster is coordinated with 3 cysteines and an exchangeable S-adenosyl-L-methionine.</text>
</comment>
<evidence type="ECO:0000256" key="4">
    <source>
        <dbReference type="ARBA" id="ARBA00022691"/>
    </source>
</evidence>
<dbReference type="InterPro" id="IPR005839">
    <property type="entry name" value="Methylthiotransferase"/>
</dbReference>
<dbReference type="Pfam" id="PF00919">
    <property type="entry name" value="UPF0004"/>
    <property type="match status" value="1"/>
</dbReference>
<proteinExistence type="inferred from homology"/>
<comment type="caution">
    <text evidence="16">The sequence shown here is derived from an EMBL/GenBank/DDBJ whole genome shotgun (WGS) entry which is preliminary data.</text>
</comment>
<evidence type="ECO:0000256" key="7">
    <source>
        <dbReference type="ARBA" id="ARBA00023014"/>
    </source>
</evidence>
<feature type="binding site" evidence="12">
    <location>
        <position position="161"/>
    </location>
    <ligand>
        <name>[4Fe-4S] cluster</name>
        <dbReference type="ChEBI" id="CHEBI:49883"/>
        <label>2</label>
        <note>4Fe-4S-S-AdoMet</note>
    </ligand>
</feature>
<dbReference type="GO" id="GO:0051539">
    <property type="term" value="F:4 iron, 4 sulfur cluster binding"/>
    <property type="evidence" value="ECO:0007669"/>
    <property type="project" value="UniProtKB-UniRule"/>
</dbReference>
<dbReference type="InterPro" id="IPR020612">
    <property type="entry name" value="Methylthiotransferase_CS"/>
</dbReference>
<dbReference type="SFLD" id="SFLDS00029">
    <property type="entry name" value="Radical_SAM"/>
    <property type="match status" value="1"/>
</dbReference>
<comment type="catalytic activity">
    <reaction evidence="12">
        <text>N(6)-dimethylallyladenosine(37) in tRNA + (sulfur carrier)-SH + AH2 + 2 S-adenosyl-L-methionine = 2-methylsulfanyl-N(6)-dimethylallyladenosine(37) in tRNA + (sulfur carrier)-H + 5'-deoxyadenosine + L-methionine + A + S-adenosyl-L-homocysteine + 2 H(+)</text>
        <dbReference type="Rhea" id="RHEA:37067"/>
        <dbReference type="Rhea" id="RHEA-COMP:10375"/>
        <dbReference type="Rhea" id="RHEA-COMP:10376"/>
        <dbReference type="Rhea" id="RHEA-COMP:14737"/>
        <dbReference type="Rhea" id="RHEA-COMP:14739"/>
        <dbReference type="ChEBI" id="CHEBI:13193"/>
        <dbReference type="ChEBI" id="CHEBI:15378"/>
        <dbReference type="ChEBI" id="CHEBI:17319"/>
        <dbReference type="ChEBI" id="CHEBI:17499"/>
        <dbReference type="ChEBI" id="CHEBI:29917"/>
        <dbReference type="ChEBI" id="CHEBI:57844"/>
        <dbReference type="ChEBI" id="CHEBI:57856"/>
        <dbReference type="ChEBI" id="CHEBI:59789"/>
        <dbReference type="ChEBI" id="CHEBI:64428"/>
        <dbReference type="ChEBI" id="CHEBI:74415"/>
        <dbReference type="ChEBI" id="CHEBI:74417"/>
        <dbReference type="EC" id="2.8.4.3"/>
    </reaction>
</comment>
<dbReference type="PANTHER" id="PTHR43020:SF2">
    <property type="entry name" value="MITOCHONDRIAL TRNA METHYLTHIOTRANSFERASE CDK5RAP1"/>
    <property type="match status" value="1"/>
</dbReference>
<feature type="domain" description="MTTase N-terminal" evidence="14">
    <location>
        <begin position="2"/>
        <end position="118"/>
    </location>
</feature>
<evidence type="ECO:0000313" key="16">
    <source>
        <dbReference type="EMBL" id="RLE12431.1"/>
    </source>
</evidence>
<dbReference type="GO" id="GO:0046872">
    <property type="term" value="F:metal ion binding"/>
    <property type="evidence" value="ECO:0007669"/>
    <property type="project" value="UniProtKB-KW"/>
</dbReference>
<dbReference type="SFLD" id="SFLDG01061">
    <property type="entry name" value="methylthiotransferase"/>
    <property type="match status" value="1"/>
</dbReference>
<keyword evidence="3 12" id="KW-0808">Transferase</keyword>
<evidence type="ECO:0000256" key="12">
    <source>
        <dbReference type="HAMAP-Rule" id="MF_01864"/>
    </source>
</evidence>
<keyword evidence="4 12" id="KW-0949">S-adenosyl-L-methionine</keyword>
<dbReference type="Gene3D" id="3.80.30.20">
    <property type="entry name" value="tm_1862 like domain"/>
    <property type="match status" value="1"/>
</dbReference>
<gene>
    <name evidence="12 16" type="primary">miaB</name>
    <name evidence="16" type="ORF">DRI96_04565</name>
</gene>
<dbReference type="SMART" id="SM00729">
    <property type="entry name" value="Elp3"/>
    <property type="match status" value="1"/>
</dbReference>
<dbReference type="InterPro" id="IPR013848">
    <property type="entry name" value="Methylthiotransferase_N"/>
</dbReference>
<dbReference type="Gene3D" id="3.40.50.12160">
    <property type="entry name" value="Methylthiotransferase, N-terminal domain"/>
    <property type="match status" value="1"/>
</dbReference>
<evidence type="ECO:0000256" key="8">
    <source>
        <dbReference type="ARBA" id="ARBA00033765"/>
    </source>
</evidence>
<feature type="binding site" evidence="12">
    <location>
        <position position="47"/>
    </location>
    <ligand>
        <name>[4Fe-4S] cluster</name>
        <dbReference type="ChEBI" id="CHEBI:49883"/>
        <label>1</label>
    </ligand>
</feature>
<feature type="binding site" evidence="12">
    <location>
        <position position="154"/>
    </location>
    <ligand>
        <name>[4Fe-4S] cluster</name>
        <dbReference type="ChEBI" id="CHEBI:49883"/>
        <label>2</label>
        <note>4Fe-4S-S-AdoMet</note>
    </ligand>
</feature>
<evidence type="ECO:0000259" key="14">
    <source>
        <dbReference type="PROSITE" id="PS51449"/>
    </source>
</evidence>
<dbReference type="HAMAP" id="MF_01864">
    <property type="entry name" value="tRNA_metthiotr_MiaB"/>
    <property type="match status" value="1"/>
</dbReference>
<feature type="binding site" evidence="12">
    <location>
        <position position="11"/>
    </location>
    <ligand>
        <name>[4Fe-4S] cluster</name>
        <dbReference type="ChEBI" id="CHEBI:49883"/>
        <label>1</label>
    </ligand>
</feature>
<protein>
    <recommendedName>
        <fullName evidence="9 12">tRNA-2-methylthio-N(6)-dimethylallyladenosine synthase</fullName>
        <ecNumber evidence="8 12">2.8.4.3</ecNumber>
    </recommendedName>
    <alternativeName>
        <fullName evidence="11 12">(Dimethylallyl)adenosine tRNA methylthiotransferase MiaB</fullName>
    </alternativeName>
    <alternativeName>
        <fullName evidence="10 12">tRNA-i(6)A37 methylthiotransferase</fullName>
    </alternativeName>
</protein>
<feature type="binding site" evidence="12">
    <location>
        <position position="81"/>
    </location>
    <ligand>
        <name>[4Fe-4S] cluster</name>
        <dbReference type="ChEBI" id="CHEBI:49883"/>
        <label>1</label>
    </ligand>
</feature>
<dbReference type="Proteomes" id="UP000267654">
    <property type="component" value="Unassembled WGS sequence"/>
</dbReference>
<evidence type="ECO:0000259" key="13">
    <source>
        <dbReference type="PROSITE" id="PS50926"/>
    </source>
</evidence>
<dbReference type="EMBL" id="QMQB01000159">
    <property type="protein sequence ID" value="RLE12431.1"/>
    <property type="molecule type" value="Genomic_DNA"/>
</dbReference>
<dbReference type="SFLD" id="SFLDF00273">
    <property type="entry name" value="(dimethylallyl)adenosine_tRNA"/>
    <property type="match status" value="1"/>
</dbReference>
<dbReference type="PROSITE" id="PS01278">
    <property type="entry name" value="MTTASE_RADICAL"/>
    <property type="match status" value="1"/>
</dbReference>
<dbReference type="PROSITE" id="PS51918">
    <property type="entry name" value="RADICAL_SAM"/>
    <property type="match status" value="1"/>
</dbReference>
<feature type="domain" description="Radical SAM core" evidence="15">
    <location>
        <begin position="140"/>
        <end position="370"/>
    </location>
</feature>
<sequence>MPYVYIKTYGCQMNEYDSEVIAGLLCQKDFSPTSDMDRADLIIVNTCYVREKVKHKVFSFLGELKKLKEQKPHLVLGVGGCLAQKDPQEILKRAPYVDIIWGTLNLQDIPELVDKVTEGKSPIIKVENEGKLPDDLPLVRNKKFSAYIPVIRGCNNFCTYCNVPYVRGREKSRSLKSIIREVEMAAREGFKEVVLLGQNVNSYGKDLPGHLDFADLLYEVSKVEGISRIRFTTSHPKDLSEKLMLAMANIDKVCEHLHLPLQAGSNKILKLMRRGYTREDYLKLVSQLRSLIPDISLTTDLIVGFPGEGEEDFNQTLDMVKKVKFDGAFTFEYSPIPGTIAAKFDNQIPDSVKGKRLRRLIEIQRRITEEKNEVWVGKTVEVLVEGLSRKDPRELQGRTRHNKIVVFSGKKDLIGELVNVRVNSAGCWALRGEIVSC</sequence>
<dbReference type="InterPro" id="IPR058240">
    <property type="entry name" value="rSAM_sf"/>
</dbReference>
<organism evidence="16 17">
    <name type="scientific">Aerophobetes bacterium</name>
    <dbReference type="NCBI Taxonomy" id="2030807"/>
    <lineage>
        <taxon>Bacteria</taxon>
        <taxon>Candidatus Aerophobota</taxon>
    </lineage>
</organism>
<dbReference type="CDD" id="cd01335">
    <property type="entry name" value="Radical_SAM"/>
    <property type="match status" value="1"/>
</dbReference>
<evidence type="ECO:0000259" key="15">
    <source>
        <dbReference type="PROSITE" id="PS51918"/>
    </source>
</evidence>
<dbReference type="AlphaFoldDB" id="A0A662DDN5"/>
<dbReference type="Pfam" id="PF01938">
    <property type="entry name" value="TRAM"/>
    <property type="match status" value="1"/>
</dbReference>
<dbReference type="SUPFAM" id="SSF102114">
    <property type="entry name" value="Radical SAM enzymes"/>
    <property type="match status" value="1"/>
</dbReference>
<keyword evidence="6 12" id="KW-0408">Iron</keyword>
<evidence type="ECO:0000256" key="2">
    <source>
        <dbReference type="ARBA" id="ARBA00022485"/>
    </source>
</evidence>
<comment type="subcellular location">
    <subcellularLocation>
        <location evidence="12">Cytoplasm</location>
    </subcellularLocation>
</comment>
<evidence type="ECO:0000313" key="17">
    <source>
        <dbReference type="Proteomes" id="UP000267654"/>
    </source>
</evidence>
<comment type="subunit">
    <text evidence="12">Monomer.</text>
</comment>
<evidence type="ECO:0000256" key="5">
    <source>
        <dbReference type="ARBA" id="ARBA00022723"/>
    </source>
</evidence>
<dbReference type="PROSITE" id="PS51449">
    <property type="entry name" value="MTTASE_N"/>
    <property type="match status" value="1"/>
</dbReference>
<dbReference type="GO" id="GO:0035597">
    <property type="term" value="F:tRNA-2-methylthio-N(6)-dimethylallyladenosine(37) synthase activity"/>
    <property type="evidence" value="ECO:0007669"/>
    <property type="project" value="UniProtKB-EC"/>
</dbReference>
<dbReference type="InterPro" id="IPR023404">
    <property type="entry name" value="rSAM_horseshoe"/>
</dbReference>
<dbReference type="InterPro" id="IPR006638">
    <property type="entry name" value="Elp3/MiaA/NifB-like_rSAM"/>
</dbReference>
<dbReference type="InterPro" id="IPR002792">
    <property type="entry name" value="TRAM_dom"/>
</dbReference>
<name>A0A662DDN5_UNCAE</name>
<accession>A0A662DDN5</accession>
<dbReference type="NCBIfam" id="TIGR01574">
    <property type="entry name" value="miaB-methiolase"/>
    <property type="match status" value="1"/>
</dbReference>
<dbReference type="PANTHER" id="PTHR43020">
    <property type="entry name" value="CDK5 REGULATORY SUBUNIT-ASSOCIATED PROTEIN 1"/>
    <property type="match status" value="1"/>
</dbReference>
<keyword evidence="5 12" id="KW-0479">Metal-binding</keyword>
<keyword evidence="2 12" id="KW-0004">4Fe-4S</keyword>
<comment type="function">
    <text evidence="1 12">Catalyzes the methylthiolation of N6-(dimethylallyl)adenosine (i(6)A), leading to the formation of 2-methylthio-N6-(dimethylallyl)adenosine (ms(2)i(6)A) at position 37 in tRNAs that read codons beginning with uridine.</text>
</comment>
<evidence type="ECO:0000256" key="3">
    <source>
        <dbReference type="ARBA" id="ARBA00022679"/>
    </source>
</evidence>
<dbReference type="InterPro" id="IPR007197">
    <property type="entry name" value="rSAM"/>
</dbReference>
<dbReference type="Pfam" id="PF04055">
    <property type="entry name" value="Radical_SAM"/>
    <property type="match status" value="1"/>
</dbReference>
<dbReference type="EC" id="2.8.4.3" evidence="8 12"/>
<dbReference type="InterPro" id="IPR038135">
    <property type="entry name" value="Methylthiotransferase_N_sf"/>
</dbReference>
<reference evidence="16 17" key="1">
    <citation type="submission" date="2018-06" db="EMBL/GenBank/DDBJ databases">
        <title>Extensive metabolic versatility and redundancy in microbially diverse, dynamic hydrothermal sediments.</title>
        <authorList>
            <person name="Dombrowski N."/>
            <person name="Teske A."/>
            <person name="Baker B.J."/>
        </authorList>
    </citation>
    <scope>NUCLEOTIDE SEQUENCE [LARGE SCALE GENOMIC DNA]</scope>
    <source>
        <strain evidence="16">B19_G9</strain>
    </source>
</reference>
<dbReference type="SFLD" id="SFLDG01082">
    <property type="entry name" value="B12-binding_domain_containing"/>
    <property type="match status" value="1"/>
</dbReference>
<feature type="domain" description="TRAM" evidence="13">
    <location>
        <begin position="373"/>
        <end position="436"/>
    </location>
</feature>